<dbReference type="RefSeq" id="WP_160646286.1">
    <property type="nucleotide sequence ID" value="NZ_SIJB01000025.1"/>
</dbReference>
<evidence type="ECO:0000313" key="1">
    <source>
        <dbReference type="EMBL" id="NBI29476.1"/>
    </source>
</evidence>
<dbReference type="OrthoDB" id="2607182at2"/>
<name>A0A6N9Q3T5_9BACL</name>
<reference evidence="1 2" key="1">
    <citation type="submission" date="2019-01" db="EMBL/GenBank/DDBJ databases">
        <title>Chengkuizengella sp. nov., isolated from deep-sea sediment of East Pacific Ocean.</title>
        <authorList>
            <person name="Yang J."/>
            <person name="Lai Q."/>
            <person name="Shao Z."/>
        </authorList>
    </citation>
    <scope>NUCLEOTIDE SEQUENCE [LARGE SCALE GENOMIC DNA]</scope>
    <source>
        <strain evidence="1 2">YPA3-1-1</strain>
    </source>
</reference>
<dbReference type="EMBL" id="SIJB01000025">
    <property type="protein sequence ID" value="NBI29476.1"/>
    <property type="molecule type" value="Genomic_DNA"/>
</dbReference>
<keyword evidence="2" id="KW-1185">Reference proteome</keyword>
<proteinExistence type="predicted"/>
<evidence type="ECO:0000313" key="2">
    <source>
        <dbReference type="Proteomes" id="UP000448943"/>
    </source>
</evidence>
<organism evidence="1 2">
    <name type="scientific">Chengkuizengella marina</name>
    <dbReference type="NCBI Taxonomy" id="2507566"/>
    <lineage>
        <taxon>Bacteria</taxon>
        <taxon>Bacillati</taxon>
        <taxon>Bacillota</taxon>
        <taxon>Bacilli</taxon>
        <taxon>Bacillales</taxon>
        <taxon>Paenibacillaceae</taxon>
        <taxon>Chengkuizengella</taxon>
    </lineage>
</organism>
<dbReference type="AlphaFoldDB" id="A0A6N9Q3T5"/>
<accession>A0A6N9Q3T5</accession>
<gene>
    <name evidence="1" type="ORF">ERL59_10950</name>
</gene>
<protein>
    <submittedName>
        <fullName evidence="1">Uncharacterized protein</fullName>
    </submittedName>
</protein>
<dbReference type="Proteomes" id="UP000448943">
    <property type="component" value="Unassembled WGS sequence"/>
</dbReference>
<comment type="caution">
    <text evidence="1">The sequence shown here is derived from an EMBL/GenBank/DDBJ whole genome shotgun (WGS) entry which is preliminary data.</text>
</comment>
<sequence length="110" mass="12354">MNNKHIIAYFDTEDQAEDVAIKLQKLKTKDISVERIPTDKQVIDNFPAMPQSLGNYFQGTLGFVYPAAWGFTDIGSEDLNSKNIMLSFVASQESINDAIDFIHQGRGQIK</sequence>